<feature type="transmembrane region" description="Helical" evidence="1">
    <location>
        <begin position="52"/>
        <end position="71"/>
    </location>
</feature>
<sequence>MKLERLKPEATAEQRLVVRNKLRVLLAAIGTLAAVVGIGIAVNGLLEFNERKVIIGACVIVFSTVMYIVMLSRAS</sequence>
<dbReference type="EMBL" id="FCNZ02000006">
    <property type="protein sequence ID" value="SAL39347.1"/>
    <property type="molecule type" value="Genomic_DNA"/>
</dbReference>
<name>A0A158H5B9_9BURK</name>
<accession>A0A158H5B9</accession>
<dbReference type="AlphaFoldDB" id="A0A158H5B9"/>
<gene>
    <name evidence="2" type="ORF">AWB66_02014</name>
</gene>
<dbReference type="STRING" id="326475.AWB66_02014"/>
<dbReference type="RefSeq" id="WP_087630140.1">
    <property type="nucleotide sequence ID" value="NZ_FCNZ02000006.1"/>
</dbReference>
<proteinExistence type="predicted"/>
<keyword evidence="1" id="KW-1133">Transmembrane helix</keyword>
<keyword evidence="1" id="KW-0812">Transmembrane</keyword>
<keyword evidence="1" id="KW-0472">Membrane</keyword>
<keyword evidence="3" id="KW-1185">Reference proteome</keyword>
<organism evidence="2 3">
    <name type="scientific">Caballeronia telluris</name>
    <dbReference type="NCBI Taxonomy" id="326475"/>
    <lineage>
        <taxon>Bacteria</taxon>
        <taxon>Pseudomonadati</taxon>
        <taxon>Pseudomonadota</taxon>
        <taxon>Betaproteobacteria</taxon>
        <taxon>Burkholderiales</taxon>
        <taxon>Burkholderiaceae</taxon>
        <taxon>Caballeronia</taxon>
    </lineage>
</organism>
<comment type="caution">
    <text evidence="2">The sequence shown here is derived from an EMBL/GenBank/DDBJ whole genome shotgun (WGS) entry which is preliminary data.</text>
</comment>
<reference evidence="2" key="1">
    <citation type="submission" date="2016-01" db="EMBL/GenBank/DDBJ databases">
        <authorList>
            <person name="Peeters Charlotte."/>
        </authorList>
    </citation>
    <scope>NUCLEOTIDE SEQUENCE</scope>
    <source>
        <strain evidence="2">LMG 22936</strain>
    </source>
</reference>
<evidence type="ECO:0000313" key="2">
    <source>
        <dbReference type="EMBL" id="SAL39347.1"/>
    </source>
</evidence>
<evidence type="ECO:0000256" key="1">
    <source>
        <dbReference type="SAM" id="Phobius"/>
    </source>
</evidence>
<feature type="transmembrane region" description="Helical" evidence="1">
    <location>
        <begin position="24"/>
        <end position="46"/>
    </location>
</feature>
<dbReference type="InterPro" id="IPR021347">
    <property type="entry name" value="DUF2964"/>
</dbReference>
<dbReference type="Pfam" id="PF11177">
    <property type="entry name" value="DUF2964"/>
    <property type="match status" value="1"/>
</dbReference>
<dbReference type="Proteomes" id="UP000054717">
    <property type="component" value="Unassembled WGS sequence"/>
</dbReference>
<protein>
    <submittedName>
        <fullName evidence="2">Uncharacterized protein</fullName>
    </submittedName>
</protein>
<evidence type="ECO:0000313" key="3">
    <source>
        <dbReference type="Proteomes" id="UP000054717"/>
    </source>
</evidence>